<feature type="compositionally biased region" description="Basic and acidic residues" evidence="8">
    <location>
        <begin position="609"/>
        <end position="667"/>
    </location>
</feature>
<comment type="caution">
    <text evidence="10">The sequence shown here is derived from an EMBL/GenBank/DDBJ whole genome shotgun (WGS) entry which is preliminary data.</text>
</comment>
<feature type="region of interest" description="Disordered" evidence="8">
    <location>
        <begin position="131"/>
        <end position="166"/>
    </location>
</feature>
<organism evidence="10 11">
    <name type="scientific">Exophiala bonariae</name>
    <dbReference type="NCBI Taxonomy" id="1690606"/>
    <lineage>
        <taxon>Eukaryota</taxon>
        <taxon>Fungi</taxon>
        <taxon>Dikarya</taxon>
        <taxon>Ascomycota</taxon>
        <taxon>Pezizomycotina</taxon>
        <taxon>Eurotiomycetes</taxon>
        <taxon>Chaetothyriomycetidae</taxon>
        <taxon>Chaetothyriales</taxon>
        <taxon>Herpotrichiellaceae</taxon>
        <taxon>Exophiala</taxon>
    </lineage>
</organism>
<feature type="compositionally biased region" description="Basic and acidic residues" evidence="8">
    <location>
        <begin position="784"/>
        <end position="841"/>
    </location>
</feature>
<protein>
    <recommendedName>
        <fullName evidence="9">Inner centromere protein ARK-binding domain-containing protein</fullName>
    </recommendedName>
</protein>
<name>A0AAV9NS00_9EURO</name>
<feature type="region of interest" description="Disordered" evidence="8">
    <location>
        <begin position="231"/>
        <end position="348"/>
    </location>
</feature>
<feature type="compositionally biased region" description="Basic and acidic residues" evidence="8">
    <location>
        <begin position="324"/>
        <end position="342"/>
    </location>
</feature>
<feature type="compositionally biased region" description="Low complexity" evidence="8">
    <location>
        <begin position="751"/>
        <end position="770"/>
    </location>
</feature>
<dbReference type="InterPro" id="IPR005635">
    <property type="entry name" value="Inner_centromere_prot_ARK-bd"/>
</dbReference>
<evidence type="ECO:0000256" key="7">
    <source>
        <dbReference type="ARBA" id="ARBA00023242"/>
    </source>
</evidence>
<evidence type="ECO:0000256" key="6">
    <source>
        <dbReference type="ARBA" id="ARBA00023212"/>
    </source>
</evidence>
<dbReference type="AlphaFoldDB" id="A0AAV9NS00"/>
<evidence type="ECO:0000256" key="1">
    <source>
        <dbReference type="ARBA" id="ARBA00004123"/>
    </source>
</evidence>
<evidence type="ECO:0000256" key="5">
    <source>
        <dbReference type="ARBA" id="ARBA00022829"/>
    </source>
</evidence>
<feature type="region of interest" description="Disordered" evidence="8">
    <location>
        <begin position="508"/>
        <end position="540"/>
    </location>
</feature>
<evidence type="ECO:0000313" key="11">
    <source>
        <dbReference type="Proteomes" id="UP001358417"/>
    </source>
</evidence>
<gene>
    <name evidence="10" type="ORF">LTR84_000734</name>
</gene>
<dbReference type="RefSeq" id="XP_064712224.1">
    <property type="nucleotide sequence ID" value="XM_064844364.1"/>
</dbReference>
<keyword evidence="4" id="KW-0963">Cytoplasm</keyword>
<keyword evidence="6" id="KW-0206">Cytoskeleton</keyword>
<feature type="compositionally biased region" description="Basic and acidic residues" evidence="8">
    <location>
        <begin position="849"/>
        <end position="869"/>
    </location>
</feature>
<evidence type="ECO:0000256" key="8">
    <source>
        <dbReference type="SAM" id="MobiDB-lite"/>
    </source>
</evidence>
<proteinExistence type="inferred from homology"/>
<dbReference type="PANTHER" id="PTHR13142:SF1">
    <property type="entry name" value="INNER CENTROMERE PROTEIN"/>
    <property type="match status" value="1"/>
</dbReference>
<dbReference type="GeneID" id="89968956"/>
<evidence type="ECO:0000313" key="10">
    <source>
        <dbReference type="EMBL" id="KAK5064900.1"/>
    </source>
</evidence>
<evidence type="ECO:0000256" key="4">
    <source>
        <dbReference type="ARBA" id="ARBA00022490"/>
    </source>
</evidence>
<feature type="compositionally biased region" description="Polar residues" evidence="8">
    <location>
        <begin position="138"/>
        <end position="166"/>
    </location>
</feature>
<feature type="region of interest" description="Disordered" evidence="8">
    <location>
        <begin position="197"/>
        <end position="216"/>
    </location>
</feature>
<feature type="compositionally biased region" description="Polar residues" evidence="8">
    <location>
        <begin position="239"/>
        <end position="252"/>
    </location>
</feature>
<feature type="compositionally biased region" description="Polar residues" evidence="8">
    <location>
        <begin position="307"/>
        <end position="323"/>
    </location>
</feature>
<sequence length="1151" mass="126807">MATTNTTVGSASWITAEKENALQLLQNEREEIVFPAQHQLQWLNEHMAEIFSKSNVDMANVFKTPGKVRGKTPRTARKRNVPGVDARIVSLLTTCLQTPLTLEQQPLSDVFSSKPVIRQSPQKVVQHNKPRFEIATDNAEQTQQTYKSQADSGYHTSSQDMDLDQHTNMSPIVQPSETQDLIMSDVMTEQDLPDVHEEHRTTEGSFHSAKEDQTTKLGNCENTKAHLAIISDPIIPSDEPTTTNKPHQTISQELDDDVGSPSDQSSPERPLVRKSSLTFAALPAREPMKSSIGARISRTSHVDQARPLSTNPYAPRSTILTDNQEAHPARPQDEDTTMRDDVDMGDTTDDENVEILGHDDSDEEVQMSKTHSKSSTQRLHEKIDMLGKAPPPRPSKSISSTLANIKNTESTAYTEGHAKHTNQTIDDDDDWIKPLTSPNAVSSPAKGLGSRYEDDTEEEEFDIRAPELIAHEERMRTPVGSPAPVRLMPGYGHAKSASTATLASPAKAAMAPPASPAKSISISNPSYGHTTTPQGSPRRYLDLSASKSRLQSIMKTAKGLFTTSASISAAAKMETLSPQALRTAASNMPGMYPNLNALIQDKPLPTSPKDSRRTRSSSEREKQEQRKEKEAVVKQKMEDQLEKARETERRHAAEQRAAHEKALRAKVPEPPQSSPRRQNEERFDMADAPPPGMKTGRPVRPGRDPPINKAKPAPVSIRVGTLSQRMPMGGPSSSSNVQETLPVEPKRPGLAKKASTASLQSATSTTLKSSVHGQAPKPRALVAAERKKEQDEREAQRKLELKRELERKRAAQQEQARKEEQRQRAEAEKKERERVAAEQAKRQAQQQAIERKRQEAARKAEQQRLDRAANEASAARPASRLAGQTANRAFVNHALPTNPAKPAKRPLEEEAGPSRPQAPKYGDAKRRKTEDESIIEASSRPMVSGAPIRQSQLGKKPSIFNHGAYGPAQQAGHLSQFPQPPSRAAPPQMQQYGAGGKIPFADAPNPPPHTKTPASIVKKKTIQAVRSSPQYPNGDAIHLPEIPTDSEDEDSDDDGNAFPIPDWATPGHLTAQLMRQEGMDGDAVFGPIAPLKMEEIFAKGNKDRLKNLRVRTSSANWAMSGDGLTLEEVRHDREQRERMRVQGGWRFGNGQ</sequence>
<comment type="similarity">
    <text evidence="3">Belongs to the INCENP family.</text>
</comment>
<keyword evidence="7" id="KW-0539">Nucleus</keyword>
<dbReference type="Gene3D" id="6.10.250.2990">
    <property type="match status" value="1"/>
</dbReference>
<keyword evidence="11" id="KW-1185">Reference proteome</keyword>
<evidence type="ECO:0000256" key="2">
    <source>
        <dbReference type="ARBA" id="ARBA00004186"/>
    </source>
</evidence>
<dbReference type="Pfam" id="PF03941">
    <property type="entry name" value="INCENP_ARK-bind"/>
    <property type="match status" value="1"/>
</dbReference>
<feature type="compositionally biased region" description="Low complexity" evidence="8">
    <location>
        <begin position="870"/>
        <end position="880"/>
    </location>
</feature>
<dbReference type="GO" id="GO:0005634">
    <property type="term" value="C:nucleus"/>
    <property type="evidence" value="ECO:0007669"/>
    <property type="project" value="UniProtKB-SubCell"/>
</dbReference>
<evidence type="ECO:0000256" key="3">
    <source>
        <dbReference type="ARBA" id="ARBA00010042"/>
    </source>
</evidence>
<feature type="compositionally biased region" description="Low complexity" evidence="8">
    <location>
        <begin position="508"/>
        <end position="526"/>
    </location>
</feature>
<dbReference type="GO" id="GO:0007059">
    <property type="term" value="P:chromosome segregation"/>
    <property type="evidence" value="ECO:0007669"/>
    <property type="project" value="UniProtKB-KW"/>
</dbReference>
<feature type="region of interest" description="Disordered" evidence="8">
    <location>
        <begin position="592"/>
        <end position="1065"/>
    </location>
</feature>
<comment type="subcellular location">
    <subcellularLocation>
        <location evidence="2">Cytoplasm</location>
        <location evidence="2">Cytoskeleton</location>
        <location evidence="2">Spindle</location>
    </subcellularLocation>
    <subcellularLocation>
        <location evidence="1">Nucleus</location>
    </subcellularLocation>
</comment>
<dbReference type="Proteomes" id="UP001358417">
    <property type="component" value="Unassembled WGS sequence"/>
</dbReference>
<dbReference type="GO" id="GO:0005819">
    <property type="term" value="C:spindle"/>
    <property type="evidence" value="ECO:0007669"/>
    <property type="project" value="UniProtKB-SubCell"/>
</dbReference>
<feature type="compositionally biased region" description="Acidic residues" evidence="8">
    <location>
        <begin position="1044"/>
        <end position="1055"/>
    </location>
</feature>
<feature type="domain" description="Inner centromere protein ARK-binding" evidence="9">
    <location>
        <begin position="1041"/>
        <end position="1097"/>
    </location>
</feature>
<evidence type="ECO:0000259" key="9">
    <source>
        <dbReference type="Pfam" id="PF03941"/>
    </source>
</evidence>
<feature type="region of interest" description="Disordered" evidence="8">
    <location>
        <begin position="412"/>
        <end position="460"/>
    </location>
</feature>
<feature type="compositionally biased region" description="Basic and acidic residues" evidence="8">
    <location>
        <begin position="197"/>
        <end position="214"/>
    </location>
</feature>
<dbReference type="PANTHER" id="PTHR13142">
    <property type="entry name" value="INNER CENTROMERE PROTEIN"/>
    <property type="match status" value="1"/>
</dbReference>
<feature type="compositionally biased region" description="Basic and acidic residues" evidence="8">
    <location>
        <begin position="922"/>
        <end position="931"/>
    </location>
</feature>
<accession>A0AAV9NS00</accession>
<keyword evidence="5" id="KW-0159">Chromosome partition</keyword>
<dbReference type="EMBL" id="JAVRRD010000001">
    <property type="protein sequence ID" value="KAK5064900.1"/>
    <property type="molecule type" value="Genomic_DNA"/>
</dbReference>
<reference evidence="10 11" key="1">
    <citation type="submission" date="2023-08" db="EMBL/GenBank/DDBJ databases">
        <title>Black Yeasts Isolated from many extreme environments.</title>
        <authorList>
            <person name="Coleine C."/>
            <person name="Stajich J.E."/>
            <person name="Selbmann L."/>
        </authorList>
    </citation>
    <scope>NUCLEOTIDE SEQUENCE [LARGE SCALE GENOMIC DNA]</scope>
    <source>
        <strain evidence="10 11">CCFEE 5792</strain>
    </source>
</reference>